<sequence length="46" mass="5263">MLEQRRRARIEITGHAENQQVDCHGLLPDSRRRHAEKPGMEAQAIG</sequence>
<organism evidence="1 2">
    <name type="scientific">Amycolatopsis azurea DSM 43854</name>
    <dbReference type="NCBI Taxonomy" id="1238180"/>
    <lineage>
        <taxon>Bacteria</taxon>
        <taxon>Bacillati</taxon>
        <taxon>Actinomycetota</taxon>
        <taxon>Actinomycetes</taxon>
        <taxon>Pseudonocardiales</taxon>
        <taxon>Pseudonocardiaceae</taxon>
        <taxon>Amycolatopsis</taxon>
    </lineage>
</organism>
<protein>
    <submittedName>
        <fullName evidence="1">Uncharacterized protein</fullName>
    </submittedName>
</protein>
<gene>
    <name evidence="1" type="ORF">C791_7248</name>
</gene>
<dbReference type="AlphaFoldDB" id="M2QBH7"/>
<evidence type="ECO:0000313" key="1">
    <source>
        <dbReference type="EMBL" id="EMD23422.1"/>
    </source>
</evidence>
<name>M2QBH7_9PSEU</name>
<comment type="caution">
    <text evidence="1">The sequence shown here is derived from an EMBL/GenBank/DDBJ whole genome shotgun (WGS) entry which is preliminary data.</text>
</comment>
<accession>M2QBH7</accession>
<reference evidence="1 2" key="1">
    <citation type="submission" date="2012-10" db="EMBL/GenBank/DDBJ databases">
        <title>Genome assembly of Amycolatopsis azurea DSM 43854.</title>
        <authorList>
            <person name="Khatri I."/>
            <person name="Kaur I."/>
            <person name="Subramanian S."/>
            <person name="Mayilraj S."/>
        </authorList>
    </citation>
    <scope>NUCLEOTIDE SEQUENCE [LARGE SCALE GENOMIC DNA]</scope>
    <source>
        <strain evidence="1 2">DSM 43854</strain>
    </source>
</reference>
<dbReference type="EMBL" id="ANMG01000074">
    <property type="protein sequence ID" value="EMD23422.1"/>
    <property type="molecule type" value="Genomic_DNA"/>
</dbReference>
<dbReference type="PATRIC" id="fig|1238180.3.peg.6850"/>
<dbReference type="Proteomes" id="UP000014137">
    <property type="component" value="Unassembled WGS sequence"/>
</dbReference>
<evidence type="ECO:0000313" key="2">
    <source>
        <dbReference type="Proteomes" id="UP000014137"/>
    </source>
</evidence>
<proteinExistence type="predicted"/>